<accession>A0ABU7K3J4</accession>
<keyword evidence="2" id="KW-1185">Reference proteome</keyword>
<evidence type="ECO:0000313" key="2">
    <source>
        <dbReference type="Proteomes" id="UP001356095"/>
    </source>
</evidence>
<dbReference type="EMBL" id="JAUZMY010000002">
    <property type="protein sequence ID" value="MEE2036117.1"/>
    <property type="molecule type" value="Genomic_DNA"/>
</dbReference>
<name>A0ABU7K3J4_9ACTN</name>
<sequence length="53" mass="5878">MSSKKIKSIETTGDVTTITYEDGTTETQTKTVKADRMDGVTMTIRPPKGWGRK</sequence>
<evidence type="ECO:0000313" key="1">
    <source>
        <dbReference type="EMBL" id="MEE2036117.1"/>
    </source>
</evidence>
<proteinExistence type="predicted"/>
<organism evidence="1 2">
    <name type="scientific">Nocardiopsis codii</name>
    <dbReference type="NCBI Taxonomy" id="3065942"/>
    <lineage>
        <taxon>Bacteria</taxon>
        <taxon>Bacillati</taxon>
        <taxon>Actinomycetota</taxon>
        <taxon>Actinomycetes</taxon>
        <taxon>Streptosporangiales</taxon>
        <taxon>Nocardiopsidaceae</taxon>
        <taxon>Nocardiopsis</taxon>
    </lineage>
</organism>
<dbReference type="Proteomes" id="UP001356095">
    <property type="component" value="Unassembled WGS sequence"/>
</dbReference>
<comment type="caution">
    <text evidence="1">The sequence shown here is derived from an EMBL/GenBank/DDBJ whole genome shotgun (WGS) entry which is preliminary data.</text>
</comment>
<dbReference type="RefSeq" id="WP_330089924.1">
    <property type="nucleotide sequence ID" value="NZ_JAUZMY010000002.1"/>
</dbReference>
<reference evidence="1 2" key="1">
    <citation type="submission" date="2023-08" db="EMBL/GenBank/DDBJ databases">
        <authorList>
            <person name="Girao M."/>
            <person name="Carvalho M.F."/>
        </authorList>
    </citation>
    <scope>NUCLEOTIDE SEQUENCE [LARGE SCALE GENOMIC DNA]</scope>
    <source>
        <strain evidence="1 2">CT-R113</strain>
    </source>
</reference>
<protein>
    <submittedName>
        <fullName evidence="1">Uncharacterized protein</fullName>
    </submittedName>
</protein>
<gene>
    <name evidence="1" type="ORF">Q8791_02635</name>
</gene>